<feature type="transmembrane region" description="Helical" evidence="5">
    <location>
        <begin position="157"/>
        <end position="177"/>
    </location>
</feature>
<comment type="caution">
    <text evidence="7">The sequence shown here is derived from an EMBL/GenBank/DDBJ whole genome shotgun (WGS) entry which is preliminary data.</text>
</comment>
<gene>
    <name evidence="7" type="ORF">FJT64_005570</name>
    <name evidence="8" type="ORF">FJT64_027368</name>
</gene>
<protein>
    <submittedName>
        <fullName evidence="7">Solute carrier family 35 member E1</fullName>
    </submittedName>
</protein>
<feature type="transmembrane region" description="Helical" evidence="5">
    <location>
        <begin position="76"/>
        <end position="100"/>
    </location>
</feature>
<reference evidence="7 9" key="1">
    <citation type="submission" date="2019-07" db="EMBL/GenBank/DDBJ databases">
        <title>Draft genome assembly of a fouling barnacle, Amphibalanus amphitrite (Darwin, 1854): The first reference genome for Thecostraca.</title>
        <authorList>
            <person name="Kim W."/>
        </authorList>
    </citation>
    <scope>NUCLEOTIDE SEQUENCE [LARGE SCALE GENOMIC DNA]</scope>
    <source>
        <strain evidence="7">SNU_AA5</strain>
        <tissue evidence="7">Soma without cirri and trophi</tissue>
    </source>
</reference>
<feature type="transmembrane region" description="Helical" evidence="5">
    <location>
        <begin position="106"/>
        <end position="125"/>
    </location>
</feature>
<dbReference type="PANTHER" id="PTHR11132">
    <property type="entry name" value="SOLUTE CARRIER FAMILY 35"/>
    <property type="match status" value="1"/>
</dbReference>
<comment type="subcellular location">
    <subcellularLocation>
        <location evidence="1">Membrane</location>
        <topology evidence="1">Multi-pass membrane protein</topology>
    </subcellularLocation>
</comment>
<dbReference type="AlphaFoldDB" id="A0A6A4VS46"/>
<dbReference type="OrthoDB" id="6418713at2759"/>
<evidence type="ECO:0000313" key="9">
    <source>
        <dbReference type="Proteomes" id="UP000440578"/>
    </source>
</evidence>
<feature type="transmembrane region" description="Helical" evidence="5">
    <location>
        <begin position="132"/>
        <end position="151"/>
    </location>
</feature>
<keyword evidence="9" id="KW-1185">Reference proteome</keyword>
<dbReference type="Pfam" id="PF03151">
    <property type="entry name" value="TPT"/>
    <property type="match status" value="1"/>
</dbReference>
<dbReference type="SUPFAM" id="SSF103481">
    <property type="entry name" value="Multidrug resistance efflux transporter EmrE"/>
    <property type="match status" value="1"/>
</dbReference>
<dbReference type="EMBL" id="VIIS01001299">
    <property type="protein sequence ID" value="KAF0300044.1"/>
    <property type="molecule type" value="Genomic_DNA"/>
</dbReference>
<proteinExistence type="predicted"/>
<evidence type="ECO:0000256" key="4">
    <source>
        <dbReference type="ARBA" id="ARBA00023136"/>
    </source>
</evidence>
<keyword evidence="2 5" id="KW-0812">Transmembrane</keyword>
<evidence type="ECO:0000313" key="7">
    <source>
        <dbReference type="EMBL" id="KAF0297005.1"/>
    </source>
</evidence>
<name>A0A6A4VS46_AMPAM</name>
<feature type="transmembrane region" description="Helical" evidence="5">
    <location>
        <begin position="242"/>
        <end position="263"/>
    </location>
</feature>
<evidence type="ECO:0000256" key="5">
    <source>
        <dbReference type="SAM" id="Phobius"/>
    </source>
</evidence>
<evidence type="ECO:0000259" key="6">
    <source>
        <dbReference type="Pfam" id="PF03151"/>
    </source>
</evidence>
<keyword evidence="4 5" id="KW-0472">Membrane</keyword>
<evidence type="ECO:0000313" key="8">
    <source>
        <dbReference type="EMBL" id="KAF0300044.1"/>
    </source>
</evidence>
<feature type="domain" description="Sugar phosphate transporter" evidence="6">
    <location>
        <begin position="13"/>
        <end position="302"/>
    </location>
</feature>
<keyword evidence="3 5" id="KW-1133">Transmembrane helix</keyword>
<feature type="transmembrane region" description="Helical" evidence="5">
    <location>
        <begin position="189"/>
        <end position="210"/>
    </location>
</feature>
<feature type="transmembrane region" description="Helical" evidence="5">
    <location>
        <begin position="283"/>
        <end position="301"/>
    </location>
</feature>
<accession>A0A6A4VS46</accession>
<sequence length="373" mass="41703">MSLTLAEKKEFVKLVCLCLLWYAISSVNNVVGKTLLNYFPYPNTLSMVQLLSITVYSEPILRCLRIRPHSDMSWSYYVSVIVPLATGKFLAVLFSHISIWKVPLSYAHTVKAMMPIFTVIFGRVLLGERQTFSVYCSLIPIVVGVGIATITELSFDIIGLLSALTSIAVYSVMQLFSKKTMKDTGIHHLRLLLVLGRLAFFMFLPFWVMFDLRKLMVADDLVRGDSVFFTLMLLATDGFLNWMQNLVAFTVLHLVTPLTYAVCNATKRVSVISASLLFMRNPVTVTNVAGMLLAIAGVFMYNKAKYEANLRRRQEAILPMVTKGNPLLHGGTMGIDWADKISPVYQPLHHVNHHGHGHANGYSNGFARTVMAA</sequence>
<dbReference type="InterPro" id="IPR004853">
    <property type="entry name" value="Sugar_P_trans_dom"/>
</dbReference>
<dbReference type="EMBL" id="VIIS01001517">
    <property type="protein sequence ID" value="KAF0297005.1"/>
    <property type="molecule type" value="Genomic_DNA"/>
</dbReference>
<dbReference type="Proteomes" id="UP000440578">
    <property type="component" value="Unassembled WGS sequence"/>
</dbReference>
<evidence type="ECO:0000256" key="2">
    <source>
        <dbReference type="ARBA" id="ARBA00022692"/>
    </source>
</evidence>
<dbReference type="InterPro" id="IPR037185">
    <property type="entry name" value="EmrE-like"/>
</dbReference>
<dbReference type="GO" id="GO:0016020">
    <property type="term" value="C:membrane"/>
    <property type="evidence" value="ECO:0007669"/>
    <property type="project" value="UniProtKB-SubCell"/>
</dbReference>
<evidence type="ECO:0000256" key="3">
    <source>
        <dbReference type="ARBA" id="ARBA00022989"/>
    </source>
</evidence>
<organism evidence="7 9">
    <name type="scientific">Amphibalanus amphitrite</name>
    <name type="common">Striped barnacle</name>
    <name type="synonym">Balanus amphitrite</name>
    <dbReference type="NCBI Taxonomy" id="1232801"/>
    <lineage>
        <taxon>Eukaryota</taxon>
        <taxon>Metazoa</taxon>
        <taxon>Ecdysozoa</taxon>
        <taxon>Arthropoda</taxon>
        <taxon>Crustacea</taxon>
        <taxon>Multicrustacea</taxon>
        <taxon>Cirripedia</taxon>
        <taxon>Thoracica</taxon>
        <taxon>Thoracicalcarea</taxon>
        <taxon>Balanomorpha</taxon>
        <taxon>Balanoidea</taxon>
        <taxon>Balanidae</taxon>
        <taxon>Amphibalaninae</taxon>
        <taxon>Amphibalanus</taxon>
    </lineage>
</organism>
<evidence type="ECO:0000256" key="1">
    <source>
        <dbReference type="ARBA" id="ARBA00004141"/>
    </source>
</evidence>
<dbReference type="InterPro" id="IPR050186">
    <property type="entry name" value="TPT_transporter"/>
</dbReference>